<keyword evidence="5" id="KW-0479">Metal-binding</keyword>
<keyword evidence="8" id="KW-1185">Reference proteome</keyword>
<keyword evidence="2 6" id="KW-0812">Transmembrane</keyword>
<evidence type="ECO:0000256" key="1">
    <source>
        <dbReference type="ARBA" id="ARBA00004141"/>
    </source>
</evidence>
<dbReference type="AlphaFoldDB" id="A0ABD1LFK8"/>
<evidence type="ECO:0000256" key="4">
    <source>
        <dbReference type="ARBA" id="ARBA00023136"/>
    </source>
</evidence>
<keyword evidence="3 6" id="KW-1133">Transmembrane helix</keyword>
<feature type="binding site" evidence="5">
    <location>
        <position position="148"/>
    </location>
    <ligand>
        <name>Zn(2+)</name>
        <dbReference type="ChEBI" id="CHEBI:29105"/>
    </ligand>
</feature>
<feature type="transmembrane region" description="Helical" evidence="6">
    <location>
        <begin position="107"/>
        <end position="129"/>
    </location>
</feature>
<feature type="transmembrane region" description="Helical" evidence="6">
    <location>
        <begin position="52"/>
        <end position="72"/>
    </location>
</feature>
<dbReference type="Proteomes" id="UP001603857">
    <property type="component" value="Unassembled WGS sequence"/>
</dbReference>
<dbReference type="GO" id="GO:0009725">
    <property type="term" value="P:response to hormone"/>
    <property type="evidence" value="ECO:0007669"/>
    <property type="project" value="UniProtKB-ARBA"/>
</dbReference>
<evidence type="ECO:0000313" key="7">
    <source>
        <dbReference type="EMBL" id="KAL2322297.1"/>
    </source>
</evidence>
<evidence type="ECO:0000256" key="3">
    <source>
        <dbReference type="ARBA" id="ARBA00022989"/>
    </source>
</evidence>
<keyword evidence="4 6" id="KW-0472">Membrane</keyword>
<proteinExistence type="predicted"/>
<evidence type="ECO:0000313" key="8">
    <source>
        <dbReference type="Proteomes" id="UP001603857"/>
    </source>
</evidence>
<organism evidence="7 8">
    <name type="scientific">Flemingia macrophylla</name>
    <dbReference type="NCBI Taxonomy" id="520843"/>
    <lineage>
        <taxon>Eukaryota</taxon>
        <taxon>Viridiplantae</taxon>
        <taxon>Streptophyta</taxon>
        <taxon>Embryophyta</taxon>
        <taxon>Tracheophyta</taxon>
        <taxon>Spermatophyta</taxon>
        <taxon>Magnoliopsida</taxon>
        <taxon>eudicotyledons</taxon>
        <taxon>Gunneridae</taxon>
        <taxon>Pentapetalae</taxon>
        <taxon>rosids</taxon>
        <taxon>fabids</taxon>
        <taxon>Fabales</taxon>
        <taxon>Fabaceae</taxon>
        <taxon>Papilionoideae</taxon>
        <taxon>50 kb inversion clade</taxon>
        <taxon>NPAAA clade</taxon>
        <taxon>indigoferoid/millettioid clade</taxon>
        <taxon>Phaseoleae</taxon>
        <taxon>Flemingia</taxon>
    </lineage>
</organism>
<comment type="caution">
    <text evidence="7">The sequence shown here is derived from an EMBL/GenBank/DDBJ whole genome shotgun (WGS) entry which is preliminary data.</text>
</comment>
<dbReference type="InterPro" id="IPR004254">
    <property type="entry name" value="AdipoR/HlyIII-related"/>
</dbReference>
<dbReference type="GO" id="GO:0016020">
    <property type="term" value="C:membrane"/>
    <property type="evidence" value="ECO:0007669"/>
    <property type="project" value="UniProtKB-SubCell"/>
</dbReference>
<dbReference type="Pfam" id="PF03006">
    <property type="entry name" value="HlyIII"/>
    <property type="match status" value="1"/>
</dbReference>
<keyword evidence="5" id="KW-0862">Zinc</keyword>
<dbReference type="GO" id="GO:0009744">
    <property type="term" value="P:response to sucrose"/>
    <property type="evidence" value="ECO:0007669"/>
    <property type="project" value="UniProtKB-ARBA"/>
</dbReference>
<evidence type="ECO:0000256" key="6">
    <source>
        <dbReference type="SAM" id="Phobius"/>
    </source>
</evidence>
<dbReference type="PANTHER" id="PTHR20855">
    <property type="entry name" value="ADIPOR/PROGESTIN RECEPTOR-RELATED"/>
    <property type="match status" value="1"/>
</dbReference>
<accession>A0ABD1LFK8</accession>
<feature type="binding site" evidence="5">
    <location>
        <position position="152"/>
    </location>
    <ligand>
        <name>Zn(2+)</name>
        <dbReference type="ChEBI" id="CHEBI:29105"/>
    </ligand>
</feature>
<sequence>MGCLTFSSLSHLLACHSKLFWRLDYAGISLMMVYSFYAPIYYVFYCNPYIRTFYLSTITVFGVTAIITRHYLPLAFVPSEHLCFSPWDFQVSFPLFMLVTRWKHQHVVVALGYELVMAILYGTGAVFYVTRIPERWKPGALDIAGHSHQIFHSFVVLGALPHTLATLQSNGISTGIAHLFI</sequence>
<protein>
    <submittedName>
        <fullName evidence="7">Uncharacterized protein</fullName>
    </submittedName>
</protein>
<dbReference type="PANTHER" id="PTHR20855:SF100">
    <property type="entry name" value="HEPTAHELICAL TRANSMEMBRANE PROTEIN 2"/>
    <property type="match status" value="1"/>
</dbReference>
<name>A0ABD1LFK8_9FABA</name>
<dbReference type="EMBL" id="JBGMDY010000009">
    <property type="protein sequence ID" value="KAL2322297.1"/>
    <property type="molecule type" value="Genomic_DNA"/>
</dbReference>
<comment type="subcellular location">
    <subcellularLocation>
        <location evidence="1">Membrane</location>
        <topology evidence="1">Multi-pass membrane protein</topology>
    </subcellularLocation>
</comment>
<evidence type="ECO:0000256" key="5">
    <source>
        <dbReference type="PIRSR" id="PIRSR604254-1"/>
    </source>
</evidence>
<reference evidence="7 8" key="1">
    <citation type="submission" date="2024-08" db="EMBL/GenBank/DDBJ databases">
        <title>Insights into the chromosomal genome structure of Flemingia macrophylla.</title>
        <authorList>
            <person name="Ding Y."/>
            <person name="Zhao Y."/>
            <person name="Bi W."/>
            <person name="Wu M."/>
            <person name="Zhao G."/>
            <person name="Gong Y."/>
            <person name="Li W."/>
            <person name="Zhang P."/>
        </authorList>
    </citation>
    <scope>NUCLEOTIDE SEQUENCE [LARGE SCALE GENOMIC DNA]</scope>
    <source>
        <strain evidence="7">DYQJB</strain>
        <tissue evidence="7">Leaf</tissue>
    </source>
</reference>
<gene>
    <name evidence="7" type="ORF">Fmac_026676</name>
</gene>
<feature type="binding site" evidence="5">
    <location>
        <position position="11"/>
    </location>
    <ligand>
        <name>Zn(2+)</name>
        <dbReference type="ChEBI" id="CHEBI:29105"/>
    </ligand>
</feature>
<feature type="transmembrane region" description="Helical" evidence="6">
    <location>
        <begin position="27"/>
        <end position="45"/>
    </location>
</feature>
<evidence type="ECO:0000256" key="2">
    <source>
        <dbReference type="ARBA" id="ARBA00022692"/>
    </source>
</evidence>